<dbReference type="AlphaFoldDB" id="A0A397SRS1"/>
<evidence type="ECO:0000313" key="3">
    <source>
        <dbReference type="Proteomes" id="UP000265703"/>
    </source>
</evidence>
<accession>A0A397SRS1</accession>
<organism evidence="2 3">
    <name type="scientific">Glomus cerebriforme</name>
    <dbReference type="NCBI Taxonomy" id="658196"/>
    <lineage>
        <taxon>Eukaryota</taxon>
        <taxon>Fungi</taxon>
        <taxon>Fungi incertae sedis</taxon>
        <taxon>Mucoromycota</taxon>
        <taxon>Glomeromycotina</taxon>
        <taxon>Glomeromycetes</taxon>
        <taxon>Glomerales</taxon>
        <taxon>Glomeraceae</taxon>
        <taxon>Glomus</taxon>
    </lineage>
</organism>
<dbReference type="EMBL" id="QKYT01000314">
    <property type="protein sequence ID" value="RIA87316.1"/>
    <property type="molecule type" value="Genomic_DNA"/>
</dbReference>
<evidence type="ECO:0000313" key="2">
    <source>
        <dbReference type="EMBL" id="RIA87316.1"/>
    </source>
</evidence>
<name>A0A397SRS1_9GLOM</name>
<dbReference type="Proteomes" id="UP000265703">
    <property type="component" value="Unassembled WGS sequence"/>
</dbReference>
<keyword evidence="3" id="KW-1185">Reference proteome</keyword>
<evidence type="ECO:0000256" key="1">
    <source>
        <dbReference type="SAM" id="MobiDB-lite"/>
    </source>
</evidence>
<reference evidence="2 3" key="1">
    <citation type="submission" date="2018-06" db="EMBL/GenBank/DDBJ databases">
        <title>Comparative genomics reveals the genomic features of Rhizophagus irregularis, R. cerebriforme, R. diaphanum and Gigaspora rosea, and their symbiotic lifestyle signature.</title>
        <authorList>
            <person name="Morin E."/>
            <person name="San Clemente H."/>
            <person name="Chen E.C.H."/>
            <person name="De La Providencia I."/>
            <person name="Hainaut M."/>
            <person name="Kuo A."/>
            <person name="Kohler A."/>
            <person name="Murat C."/>
            <person name="Tang N."/>
            <person name="Roy S."/>
            <person name="Loubradou J."/>
            <person name="Henrissat B."/>
            <person name="Grigoriev I.V."/>
            <person name="Corradi N."/>
            <person name="Roux C."/>
            <person name="Martin F.M."/>
        </authorList>
    </citation>
    <scope>NUCLEOTIDE SEQUENCE [LARGE SCALE GENOMIC DNA]</scope>
    <source>
        <strain evidence="2 3">DAOM 227022</strain>
    </source>
</reference>
<feature type="region of interest" description="Disordered" evidence="1">
    <location>
        <begin position="1"/>
        <end position="27"/>
    </location>
</feature>
<comment type="caution">
    <text evidence="2">The sequence shown here is derived from an EMBL/GenBank/DDBJ whole genome shotgun (WGS) entry which is preliminary data.</text>
</comment>
<sequence>MLVRAPGFGPSSKEFKRIKRPTQPKEPKGLLKTFMDLEKIFIYINNHKGNNNYMRFFVIGF</sequence>
<gene>
    <name evidence="2" type="ORF">C1645_777565</name>
</gene>
<proteinExistence type="predicted"/>
<protein>
    <submittedName>
        <fullName evidence="2">Uncharacterized protein</fullName>
    </submittedName>
</protein>